<dbReference type="InterPro" id="IPR000462">
    <property type="entry name" value="CDP-OH_P_trans"/>
</dbReference>
<comment type="caution">
    <text evidence="2">The sequence shown here is derived from an EMBL/GenBank/DDBJ whole genome shotgun (WGS) entry which is preliminary data.</text>
</comment>
<dbReference type="Pfam" id="PF01066">
    <property type="entry name" value="CDP-OH_P_transf"/>
    <property type="match status" value="1"/>
</dbReference>
<feature type="transmembrane region" description="Helical" evidence="1">
    <location>
        <begin position="66"/>
        <end position="84"/>
    </location>
</feature>
<dbReference type="GO" id="GO:0016020">
    <property type="term" value="C:membrane"/>
    <property type="evidence" value="ECO:0007669"/>
    <property type="project" value="InterPro"/>
</dbReference>
<organism evidence="2 3">
    <name type="scientific">Candidatus Portnoybacteria bacterium CG11_big_fil_rev_8_21_14_0_20_44_10</name>
    <dbReference type="NCBI Taxonomy" id="1974818"/>
    <lineage>
        <taxon>Bacteria</taxon>
        <taxon>Candidatus Portnoyibacteriota</taxon>
    </lineage>
</organism>
<accession>A0A2H0KPK0</accession>
<dbReference type="AlphaFoldDB" id="A0A2H0KPK0"/>
<dbReference type="GO" id="GO:0016780">
    <property type="term" value="F:phosphotransferase activity, for other substituted phosphate groups"/>
    <property type="evidence" value="ECO:0007669"/>
    <property type="project" value="InterPro"/>
</dbReference>
<dbReference type="Gene3D" id="1.20.120.1760">
    <property type="match status" value="1"/>
</dbReference>
<protein>
    <recommendedName>
        <fullName evidence="4">CDP-diacylglycerol--glycerol-3-phosphate 3-phosphatidyltransferase</fullName>
    </recommendedName>
</protein>
<dbReference type="InterPro" id="IPR043130">
    <property type="entry name" value="CDP-OH_PTrfase_TM_dom"/>
</dbReference>
<reference evidence="2 3" key="1">
    <citation type="submission" date="2017-09" db="EMBL/GenBank/DDBJ databases">
        <title>Depth-based differentiation of microbial function through sediment-hosted aquifers and enrichment of novel symbionts in the deep terrestrial subsurface.</title>
        <authorList>
            <person name="Probst A.J."/>
            <person name="Ladd B."/>
            <person name="Jarett J.K."/>
            <person name="Geller-Mcgrath D.E."/>
            <person name="Sieber C.M."/>
            <person name="Emerson J.B."/>
            <person name="Anantharaman K."/>
            <person name="Thomas B.C."/>
            <person name="Malmstrom R."/>
            <person name="Stieglmeier M."/>
            <person name="Klingl A."/>
            <person name="Woyke T."/>
            <person name="Ryan C.M."/>
            <person name="Banfield J.F."/>
        </authorList>
    </citation>
    <scope>NUCLEOTIDE SEQUENCE [LARGE SCALE GENOMIC DNA]</scope>
    <source>
        <strain evidence="2">CG11_big_fil_rev_8_21_14_0_20_44_10</strain>
    </source>
</reference>
<feature type="transmembrane region" description="Helical" evidence="1">
    <location>
        <begin position="156"/>
        <end position="180"/>
    </location>
</feature>
<evidence type="ECO:0008006" key="4">
    <source>
        <dbReference type="Google" id="ProtNLM"/>
    </source>
</evidence>
<evidence type="ECO:0000256" key="1">
    <source>
        <dbReference type="SAM" id="Phobius"/>
    </source>
</evidence>
<proteinExistence type="predicted"/>
<keyword evidence="1" id="KW-0472">Membrane</keyword>
<dbReference type="Proteomes" id="UP000231550">
    <property type="component" value="Unassembled WGS sequence"/>
</dbReference>
<dbReference type="EMBL" id="PCVN01000113">
    <property type="protein sequence ID" value="PIQ74047.1"/>
    <property type="molecule type" value="Genomic_DNA"/>
</dbReference>
<evidence type="ECO:0000313" key="3">
    <source>
        <dbReference type="Proteomes" id="UP000231550"/>
    </source>
</evidence>
<feature type="transmembrane region" description="Helical" evidence="1">
    <location>
        <begin position="127"/>
        <end position="144"/>
    </location>
</feature>
<evidence type="ECO:0000313" key="2">
    <source>
        <dbReference type="EMBL" id="PIQ74047.1"/>
    </source>
</evidence>
<keyword evidence="1" id="KW-1133">Transmembrane helix</keyword>
<gene>
    <name evidence="2" type="ORF">COV85_04235</name>
</gene>
<keyword evidence="1" id="KW-0812">Transmembrane</keyword>
<sequence>MCRIWIVCYLASCFFFLGLDPWIDPRFFWLLVVAALTGLFDGIVARRTRKTPSEFGKNFDKVADKICEAFIFSVMITMICWAGQYWLLLFFIPSIRTESFLVGVSFYNHRNGNDDCANQWGKRKMALYFAIGILWLMPTGYWHFLQSATGISSGGYYYIFFALSLFTAAILGLVGFFEYLKKAYQDRK</sequence>
<name>A0A2H0KPK0_9BACT</name>
<dbReference type="GO" id="GO:0008654">
    <property type="term" value="P:phospholipid biosynthetic process"/>
    <property type="evidence" value="ECO:0007669"/>
    <property type="project" value="InterPro"/>
</dbReference>